<dbReference type="InterPro" id="IPR005653">
    <property type="entry name" value="OstA-like_N"/>
</dbReference>
<dbReference type="EMBL" id="JBHSKT010000001">
    <property type="protein sequence ID" value="MFC5269385.1"/>
    <property type="molecule type" value="Genomic_DNA"/>
</dbReference>
<feature type="chain" id="PRO_5046635205" evidence="3">
    <location>
        <begin position="23"/>
        <end position="558"/>
    </location>
</feature>
<accession>A0ABW0E8M4</accession>
<evidence type="ECO:0000259" key="4">
    <source>
        <dbReference type="Pfam" id="PF13100"/>
    </source>
</evidence>
<dbReference type="Pfam" id="PF13100">
    <property type="entry name" value="OstA_2"/>
    <property type="match status" value="1"/>
</dbReference>
<evidence type="ECO:0000313" key="5">
    <source>
        <dbReference type="EMBL" id="MFC5269385.1"/>
    </source>
</evidence>
<name>A0ABW0E8M4_9BACT</name>
<evidence type="ECO:0000256" key="3">
    <source>
        <dbReference type="SAM" id="SignalP"/>
    </source>
</evidence>
<comment type="caution">
    <text evidence="5">The sequence shown here is derived from an EMBL/GenBank/DDBJ whole genome shotgun (WGS) entry which is preliminary data.</text>
</comment>
<evidence type="ECO:0000313" key="6">
    <source>
        <dbReference type="Proteomes" id="UP001596161"/>
    </source>
</evidence>
<protein>
    <submittedName>
        <fullName evidence="5">OstA-like protein</fullName>
    </submittedName>
</protein>
<keyword evidence="3" id="KW-0732">Signal</keyword>
<dbReference type="InterPro" id="IPR050218">
    <property type="entry name" value="LptD"/>
</dbReference>
<evidence type="ECO:0000256" key="1">
    <source>
        <dbReference type="ARBA" id="ARBA00023237"/>
    </source>
</evidence>
<reference evidence="6" key="1">
    <citation type="journal article" date="2019" name="Int. J. Syst. Evol. Microbiol.">
        <title>The Global Catalogue of Microorganisms (GCM) 10K type strain sequencing project: providing services to taxonomists for standard genome sequencing and annotation.</title>
        <authorList>
            <consortium name="The Broad Institute Genomics Platform"/>
            <consortium name="The Broad Institute Genome Sequencing Center for Infectious Disease"/>
            <person name="Wu L."/>
            <person name="Ma J."/>
        </authorList>
    </citation>
    <scope>NUCLEOTIDE SEQUENCE [LARGE SCALE GENOMIC DNA]</scope>
    <source>
        <strain evidence="6">KACC 12602</strain>
    </source>
</reference>
<keyword evidence="1" id="KW-0998">Cell outer membrane</keyword>
<feature type="signal peptide" evidence="3">
    <location>
        <begin position="1"/>
        <end position="22"/>
    </location>
</feature>
<organism evidence="5 6">
    <name type="scientific">Adhaeribacter terreus</name>
    <dbReference type="NCBI Taxonomy" id="529703"/>
    <lineage>
        <taxon>Bacteria</taxon>
        <taxon>Pseudomonadati</taxon>
        <taxon>Bacteroidota</taxon>
        <taxon>Cytophagia</taxon>
        <taxon>Cytophagales</taxon>
        <taxon>Hymenobacteraceae</taxon>
        <taxon>Adhaeribacter</taxon>
    </lineage>
</organism>
<dbReference type="Gene3D" id="2.60.450.10">
    <property type="entry name" value="Lipopolysaccharide (LPS) transport protein A like domain"/>
    <property type="match status" value="3"/>
</dbReference>
<sequence>MKITKVLLFLFFLAIPVFRVWAQQGQPKPKGEKVELVRADALEGGVFNGREIRKLLGNVVFKQQDTYMYCDSAYQYADQNAMEAFSNVRITQGDSVTATSNTAYYDGDARRAKLRGNVVLQDSRMTLTTPNLDYDLDRKTAFYNEGGTIIDGTNNLTSQTGDYNTQTKMFHFTQNVVLTSPDYLITTNDLLYHTVTKIAYFNGPTNINGKDGKIYAEKGNYNTITKVSNFERNAKIETEKYLLGGDVLYYNQNTKYGQADGNVSMTSKTDNVIIKGQRAKYWQNTGRAEITGSPVLENIMENDTLYMSADILISEESKDTAKASMIYAYHEVRIFKTDLQGKCDSLTYNQKDSVIYMFTRPILWSDKNQLTAKHMQLFIRNKKLHTMKMYTDAFSVSEDTLKNYNQVKGRDMTAFFKNDAIRRVNVNGNSESIYYALEGDTAVTGMNRAICSDMMIQFMENKLQSISFLDKPVARFIPPHELSPEETRLDGYQWLIAEKPTREMVLGPRLPKKVVVKQPAAPAKTTPAKNAAKPTRKEQRQAKRAAKNASKAANGKKP</sequence>
<evidence type="ECO:0000256" key="2">
    <source>
        <dbReference type="SAM" id="MobiDB-lite"/>
    </source>
</evidence>
<feature type="compositionally biased region" description="Low complexity" evidence="2">
    <location>
        <begin position="547"/>
        <end position="558"/>
    </location>
</feature>
<feature type="compositionally biased region" description="Low complexity" evidence="2">
    <location>
        <begin position="519"/>
        <end position="533"/>
    </location>
</feature>
<gene>
    <name evidence="5" type="ORF">ACFPIB_02105</name>
</gene>
<dbReference type="PANTHER" id="PTHR30189:SF1">
    <property type="entry name" value="LPS-ASSEMBLY PROTEIN LPTD"/>
    <property type="match status" value="1"/>
</dbReference>
<dbReference type="RefSeq" id="WP_378015763.1">
    <property type="nucleotide sequence ID" value="NZ_JBHSKT010000001.1"/>
</dbReference>
<dbReference type="PANTHER" id="PTHR30189">
    <property type="entry name" value="LPS-ASSEMBLY PROTEIN"/>
    <property type="match status" value="1"/>
</dbReference>
<proteinExistence type="predicted"/>
<keyword evidence="6" id="KW-1185">Reference proteome</keyword>
<feature type="domain" description="Organic solvent tolerance-like N-terminal" evidence="4">
    <location>
        <begin position="32"/>
        <end position="188"/>
    </location>
</feature>
<keyword evidence="1" id="KW-0472">Membrane</keyword>
<feature type="region of interest" description="Disordered" evidence="2">
    <location>
        <begin position="515"/>
        <end position="558"/>
    </location>
</feature>
<dbReference type="Proteomes" id="UP001596161">
    <property type="component" value="Unassembled WGS sequence"/>
</dbReference>